<dbReference type="PROSITE" id="PS50928">
    <property type="entry name" value="ABC_TM1"/>
    <property type="match status" value="1"/>
</dbReference>
<dbReference type="InterPro" id="IPR051204">
    <property type="entry name" value="ABC_transp_perm/SBD"/>
</dbReference>
<feature type="region of interest" description="Disordered" evidence="7">
    <location>
        <begin position="215"/>
        <end position="241"/>
    </location>
</feature>
<reference evidence="9" key="1">
    <citation type="submission" date="2021-06" db="EMBL/GenBank/DDBJ databases">
        <title>Complete genome sequence of Nocardioides sp. G188.</title>
        <authorList>
            <person name="Im W.-T."/>
        </authorList>
    </citation>
    <scope>NUCLEOTIDE SEQUENCE</scope>
    <source>
        <strain evidence="9">G188</strain>
    </source>
</reference>
<evidence type="ECO:0000256" key="3">
    <source>
        <dbReference type="ARBA" id="ARBA00022692"/>
    </source>
</evidence>
<feature type="transmembrane region" description="Helical" evidence="6">
    <location>
        <begin position="152"/>
        <end position="175"/>
    </location>
</feature>
<dbReference type="EMBL" id="CP077062">
    <property type="protein sequence ID" value="QWZ10356.1"/>
    <property type="molecule type" value="Genomic_DNA"/>
</dbReference>
<evidence type="ECO:0000256" key="1">
    <source>
        <dbReference type="ARBA" id="ARBA00004141"/>
    </source>
</evidence>
<accession>A0A975Y2A5</accession>
<evidence type="ECO:0000256" key="4">
    <source>
        <dbReference type="ARBA" id="ARBA00022989"/>
    </source>
</evidence>
<feature type="transmembrane region" description="Helical" evidence="6">
    <location>
        <begin position="32"/>
        <end position="52"/>
    </location>
</feature>
<name>A0A975Y2A5_9ACTN</name>
<dbReference type="KEGG" id="nps:KRR39_00270"/>
<feature type="transmembrane region" description="Helical" evidence="6">
    <location>
        <begin position="73"/>
        <end position="100"/>
    </location>
</feature>
<dbReference type="PANTHER" id="PTHR30177:SF33">
    <property type="entry name" value="POSSIBLE OSMOPROTECTANT (GLYCINE BETAINE_CARNITINE_CHOLINE_L-PROLINE) TRANSPORT INTEGRAL MEMBRANE PROTEIN ABC TRANSPORTER PROZ"/>
    <property type="match status" value="1"/>
</dbReference>
<evidence type="ECO:0000256" key="5">
    <source>
        <dbReference type="ARBA" id="ARBA00023136"/>
    </source>
</evidence>
<keyword evidence="3 6" id="KW-0812">Transmembrane</keyword>
<comment type="subcellular location">
    <subcellularLocation>
        <location evidence="6">Cell membrane</location>
        <topology evidence="6">Multi-pass membrane protein</topology>
    </subcellularLocation>
    <subcellularLocation>
        <location evidence="1">Membrane</location>
        <topology evidence="1">Multi-pass membrane protein</topology>
    </subcellularLocation>
</comment>
<evidence type="ECO:0000256" key="7">
    <source>
        <dbReference type="SAM" id="MobiDB-lite"/>
    </source>
</evidence>
<dbReference type="PANTHER" id="PTHR30177">
    <property type="entry name" value="GLYCINE BETAINE/L-PROLINE TRANSPORT SYSTEM PERMEASE PROTEIN PROW"/>
    <property type="match status" value="1"/>
</dbReference>
<evidence type="ECO:0000256" key="2">
    <source>
        <dbReference type="ARBA" id="ARBA00022448"/>
    </source>
</evidence>
<protein>
    <submittedName>
        <fullName evidence="9">ABC transporter permease</fullName>
    </submittedName>
</protein>
<comment type="similarity">
    <text evidence="6">Belongs to the binding-protein-dependent transport system permease family.</text>
</comment>
<dbReference type="Pfam" id="PF00528">
    <property type="entry name" value="BPD_transp_1"/>
    <property type="match status" value="1"/>
</dbReference>
<dbReference type="GO" id="GO:0031460">
    <property type="term" value="P:glycine betaine transport"/>
    <property type="evidence" value="ECO:0007669"/>
    <property type="project" value="TreeGrafter"/>
</dbReference>
<evidence type="ECO:0000259" key="8">
    <source>
        <dbReference type="PROSITE" id="PS50928"/>
    </source>
</evidence>
<evidence type="ECO:0000313" key="10">
    <source>
        <dbReference type="Proteomes" id="UP000683575"/>
    </source>
</evidence>
<dbReference type="InterPro" id="IPR000515">
    <property type="entry name" value="MetI-like"/>
</dbReference>
<dbReference type="GO" id="GO:0005886">
    <property type="term" value="C:plasma membrane"/>
    <property type="evidence" value="ECO:0007669"/>
    <property type="project" value="UniProtKB-SubCell"/>
</dbReference>
<gene>
    <name evidence="9" type="ORF">KRR39_00270</name>
</gene>
<dbReference type="Proteomes" id="UP000683575">
    <property type="component" value="Chromosome"/>
</dbReference>
<dbReference type="AlphaFoldDB" id="A0A975Y2A5"/>
<feature type="transmembrane region" description="Helical" evidence="6">
    <location>
        <begin position="187"/>
        <end position="207"/>
    </location>
</feature>
<keyword evidence="4 6" id="KW-1133">Transmembrane helix</keyword>
<organism evidence="9 10">
    <name type="scientific">Nocardioides panacis</name>
    <dbReference type="NCBI Taxonomy" id="2849501"/>
    <lineage>
        <taxon>Bacteria</taxon>
        <taxon>Bacillati</taxon>
        <taxon>Actinomycetota</taxon>
        <taxon>Actinomycetes</taxon>
        <taxon>Propionibacteriales</taxon>
        <taxon>Nocardioidaceae</taxon>
        <taxon>Nocardioides</taxon>
    </lineage>
</organism>
<keyword evidence="2 6" id="KW-0813">Transport</keyword>
<sequence length="241" mass="24854">MINYFGYLLDGANWAWSTSGSIPHLLLQHIEYTLVAVLISAAIALPVGLLIGHTNRGAFLAINIGNAGRSLPTFGLLSLMVTLVGIGTLPVLVALVVLAVPPILAATYAGIRSVDRSAVDAAVGMGMRPTQVLFRAEVPMALPLIISGLRSATLQVCATATVAAYVGFGGLGRLLIDGLSFNAYDQVFAGAVLVALLAIAFDLLGAATERAVVSPGIQSRGTRRTRPAPASPPARTAGTSR</sequence>
<proteinExistence type="inferred from homology"/>
<evidence type="ECO:0000313" key="9">
    <source>
        <dbReference type="EMBL" id="QWZ10356.1"/>
    </source>
</evidence>
<dbReference type="GO" id="GO:0055085">
    <property type="term" value="P:transmembrane transport"/>
    <property type="evidence" value="ECO:0007669"/>
    <property type="project" value="InterPro"/>
</dbReference>
<keyword evidence="10" id="KW-1185">Reference proteome</keyword>
<dbReference type="CDD" id="cd06261">
    <property type="entry name" value="TM_PBP2"/>
    <property type="match status" value="1"/>
</dbReference>
<feature type="domain" description="ABC transmembrane type-1" evidence="8">
    <location>
        <begin position="26"/>
        <end position="205"/>
    </location>
</feature>
<keyword evidence="5 6" id="KW-0472">Membrane</keyword>
<evidence type="ECO:0000256" key="6">
    <source>
        <dbReference type="RuleBase" id="RU363032"/>
    </source>
</evidence>